<evidence type="ECO:0000256" key="1">
    <source>
        <dbReference type="SAM" id="MobiDB-lite"/>
    </source>
</evidence>
<dbReference type="Proteomes" id="UP001201812">
    <property type="component" value="Unassembled WGS sequence"/>
</dbReference>
<feature type="region of interest" description="Disordered" evidence="1">
    <location>
        <begin position="1"/>
        <end position="71"/>
    </location>
</feature>
<dbReference type="EMBL" id="JAKKPZ010000024">
    <property type="protein sequence ID" value="KAI1710831.1"/>
    <property type="molecule type" value="Genomic_DNA"/>
</dbReference>
<evidence type="ECO:0000313" key="2">
    <source>
        <dbReference type="EMBL" id="KAI1710831.1"/>
    </source>
</evidence>
<accession>A0AAD4R580</accession>
<dbReference type="AlphaFoldDB" id="A0AAD4R580"/>
<sequence length="71" mass="8512">MKVEKKFLFRRTSPEESQSLGLNDQHSPFSRLFPKYQKRKSKQTKFMDRSSSFAKEREDDSSCTFVQKKEE</sequence>
<comment type="caution">
    <text evidence="2">The sequence shown here is derived from an EMBL/GenBank/DDBJ whole genome shotgun (WGS) entry which is preliminary data.</text>
</comment>
<evidence type="ECO:0000313" key="3">
    <source>
        <dbReference type="Proteomes" id="UP001201812"/>
    </source>
</evidence>
<proteinExistence type="predicted"/>
<feature type="compositionally biased region" description="Polar residues" evidence="1">
    <location>
        <begin position="15"/>
        <end position="28"/>
    </location>
</feature>
<keyword evidence="3" id="KW-1185">Reference proteome</keyword>
<name>A0AAD4R580_9BILA</name>
<gene>
    <name evidence="2" type="ORF">DdX_10532</name>
</gene>
<organism evidence="2 3">
    <name type="scientific">Ditylenchus destructor</name>
    <dbReference type="NCBI Taxonomy" id="166010"/>
    <lineage>
        <taxon>Eukaryota</taxon>
        <taxon>Metazoa</taxon>
        <taxon>Ecdysozoa</taxon>
        <taxon>Nematoda</taxon>
        <taxon>Chromadorea</taxon>
        <taxon>Rhabditida</taxon>
        <taxon>Tylenchina</taxon>
        <taxon>Tylenchomorpha</taxon>
        <taxon>Sphaerularioidea</taxon>
        <taxon>Anguinidae</taxon>
        <taxon>Anguininae</taxon>
        <taxon>Ditylenchus</taxon>
    </lineage>
</organism>
<reference evidence="2" key="1">
    <citation type="submission" date="2022-01" db="EMBL/GenBank/DDBJ databases">
        <title>Genome Sequence Resource for Two Populations of Ditylenchus destructor, the Migratory Endoparasitic Phytonematode.</title>
        <authorList>
            <person name="Zhang H."/>
            <person name="Lin R."/>
            <person name="Xie B."/>
        </authorList>
    </citation>
    <scope>NUCLEOTIDE SEQUENCE</scope>
    <source>
        <strain evidence="2">BazhouSP</strain>
    </source>
</reference>
<protein>
    <submittedName>
        <fullName evidence="2">Uncharacterized protein</fullName>
    </submittedName>
</protein>